<dbReference type="PANTHER" id="PTHR42734">
    <property type="entry name" value="METAL TRANSPORT SYSTEM ATP-BINDING PROTEIN TM_0124-RELATED"/>
    <property type="match status" value="1"/>
</dbReference>
<evidence type="ECO:0000256" key="7">
    <source>
        <dbReference type="ARBA" id="ARBA00066387"/>
    </source>
</evidence>
<sequence>MERRSGKKEWKEGVERRSGKKEWKEGMERGDAKMVKLQVKDVVFGYTGTNILKDICLEIRASSLVSIVGPNGAGKSTLLKCIDRILNVKTGKITVDGKDIKQMGRLEVAKNVAYVPQSSNRVFPTTVFETVMMGRRPHLSWFDSKKDEEKVWEVLEMLGIEDLSLSIFNELSGGQQQKVLIARALVQETGVILLDEPTSNLDIWHQLDVMETVKKLVREKQVTAIMAVHDLNLASRYSESIIMMQQGKIIAAGSPGSVLTSENIAEVYGVEARISTHAEVPYVVPLRQLEIA</sequence>
<evidence type="ECO:0000259" key="11">
    <source>
        <dbReference type="PROSITE" id="PS50893"/>
    </source>
</evidence>
<dbReference type="InParanoid" id="Q8TKF4"/>
<dbReference type="GO" id="GO:0015420">
    <property type="term" value="F:ABC-type vitamin B12 transporter activity"/>
    <property type="evidence" value="ECO:0007669"/>
    <property type="project" value="UniProtKB-EC"/>
</dbReference>
<keyword evidence="4 12" id="KW-0067">ATP-binding</keyword>
<evidence type="ECO:0000313" key="12">
    <source>
        <dbReference type="EMBL" id="AAM06820.1"/>
    </source>
</evidence>
<dbReference type="InterPro" id="IPR003439">
    <property type="entry name" value="ABC_transporter-like_ATP-bd"/>
</dbReference>
<gene>
    <name evidence="12" type="ordered locus">MA_3453</name>
</gene>
<accession>Q8TKF4</accession>
<evidence type="ECO:0000256" key="1">
    <source>
        <dbReference type="ARBA" id="ARBA00005417"/>
    </source>
</evidence>
<evidence type="ECO:0000256" key="5">
    <source>
        <dbReference type="ARBA" id="ARBA00050590"/>
    </source>
</evidence>
<proteinExistence type="inferred from homology"/>
<name>Q8TKF4_METAC</name>
<dbReference type="Gene3D" id="3.40.50.300">
    <property type="entry name" value="P-loop containing nucleotide triphosphate hydrolases"/>
    <property type="match status" value="1"/>
</dbReference>
<dbReference type="PANTHER" id="PTHR42734:SF6">
    <property type="entry name" value="MOLYBDATE IMPORT ATP-BINDING PROTEIN MOLC"/>
    <property type="match status" value="1"/>
</dbReference>
<dbReference type="InterPro" id="IPR003593">
    <property type="entry name" value="AAA+_ATPase"/>
</dbReference>
<dbReference type="GO" id="GO:0016887">
    <property type="term" value="F:ATP hydrolysis activity"/>
    <property type="evidence" value="ECO:0007669"/>
    <property type="project" value="InterPro"/>
</dbReference>
<keyword evidence="13" id="KW-1185">Reference proteome</keyword>
<comment type="function">
    <text evidence="6">Required for corrinoid utilization. Probably part of the ABC transporter complex BtuCDF involved in cobalamin (vitamin B12) import. Probably responsible for energy coupling to the transport system.</text>
</comment>
<dbReference type="GO" id="GO:0043190">
    <property type="term" value="C:ATP-binding cassette (ABC) transporter complex"/>
    <property type="evidence" value="ECO:0000318"/>
    <property type="project" value="GO_Central"/>
</dbReference>
<reference evidence="12 13" key="1">
    <citation type="journal article" date="2002" name="Genome Res.">
        <title>The genome of Methanosarcina acetivorans reveals extensive metabolic and physiological diversity.</title>
        <authorList>
            <person name="Galagan J.E."/>
            <person name="Nusbaum C."/>
            <person name="Roy A."/>
            <person name="Endrizzi M.G."/>
            <person name="Macdonald P."/>
            <person name="FitzHugh W."/>
            <person name="Calvo S."/>
            <person name="Engels R."/>
            <person name="Smirnov S."/>
            <person name="Atnoor D."/>
            <person name="Brown A."/>
            <person name="Allen N."/>
            <person name="Naylor J."/>
            <person name="Stange-Thomann N."/>
            <person name="DeArellano K."/>
            <person name="Johnson R."/>
            <person name="Linton L."/>
            <person name="McEwan P."/>
            <person name="McKernan K."/>
            <person name="Talamas J."/>
            <person name="Tirrell A."/>
            <person name="Ye W."/>
            <person name="Zimmer A."/>
            <person name="Barber R.D."/>
            <person name="Cann I."/>
            <person name="Graham D.E."/>
            <person name="Grahame D.A."/>
            <person name="Guss A."/>
            <person name="Hedderich R."/>
            <person name="Ingram-Smith C."/>
            <person name="Kuettner C.H."/>
            <person name="Krzycki J.A."/>
            <person name="Leigh J.A."/>
            <person name="Li W."/>
            <person name="Liu J."/>
            <person name="Mukhopadhyay B."/>
            <person name="Reeve J.N."/>
            <person name="Smith K."/>
            <person name="Springer T.A."/>
            <person name="Umayam L.A."/>
            <person name="White O."/>
            <person name="White R.H."/>
            <person name="de Macario E.C."/>
            <person name="Ferry J.G."/>
            <person name="Jarrell K.F."/>
            <person name="Jing H."/>
            <person name="Macario A.J.L."/>
            <person name="Paulsen I."/>
            <person name="Pritchett M."/>
            <person name="Sowers K.R."/>
            <person name="Swanson R.V."/>
            <person name="Zinder S.H."/>
            <person name="Lander E."/>
            <person name="Metcalf W.W."/>
            <person name="Birren B."/>
        </authorList>
    </citation>
    <scope>NUCLEOTIDE SEQUENCE [LARGE SCALE GENOMIC DNA]</scope>
    <source>
        <strain evidence="13">ATCC 35395 / DSM 2834 / JCM 12185 / C2A</strain>
    </source>
</reference>
<dbReference type="CDD" id="cd03214">
    <property type="entry name" value="ABC_Iron-Siderophores_B12_Hemin"/>
    <property type="match status" value="1"/>
</dbReference>
<evidence type="ECO:0000313" key="13">
    <source>
        <dbReference type="Proteomes" id="UP000002487"/>
    </source>
</evidence>
<dbReference type="Pfam" id="PF00005">
    <property type="entry name" value="ABC_tran"/>
    <property type="match status" value="1"/>
</dbReference>
<evidence type="ECO:0000256" key="8">
    <source>
        <dbReference type="ARBA" id="ARBA00073649"/>
    </source>
</evidence>
<dbReference type="InterPro" id="IPR017871">
    <property type="entry name" value="ABC_transporter-like_CS"/>
</dbReference>
<dbReference type="KEGG" id="mac:MA_3453"/>
<evidence type="ECO:0000256" key="9">
    <source>
        <dbReference type="ARBA" id="ARBA00077139"/>
    </source>
</evidence>
<dbReference type="PROSITE" id="PS00211">
    <property type="entry name" value="ABC_TRANSPORTER_1"/>
    <property type="match status" value="1"/>
</dbReference>
<keyword evidence="2" id="KW-0813">Transport</keyword>
<dbReference type="EC" id="7.6.2.8" evidence="7"/>
<dbReference type="PhylomeDB" id="Q8TKF4"/>
<dbReference type="FunFam" id="3.40.50.300:FF:000134">
    <property type="entry name" value="Iron-enterobactin ABC transporter ATP-binding protein"/>
    <property type="match status" value="1"/>
</dbReference>
<dbReference type="AlphaFoldDB" id="Q8TKF4"/>
<dbReference type="SUPFAM" id="SSF52540">
    <property type="entry name" value="P-loop containing nucleoside triphosphate hydrolases"/>
    <property type="match status" value="1"/>
</dbReference>
<dbReference type="SMART" id="SM00382">
    <property type="entry name" value="AAA"/>
    <property type="match status" value="1"/>
</dbReference>
<organism evidence="12 13">
    <name type="scientific">Methanosarcina acetivorans (strain ATCC 35395 / DSM 2834 / JCM 12185 / C2A)</name>
    <dbReference type="NCBI Taxonomy" id="188937"/>
    <lineage>
        <taxon>Archaea</taxon>
        <taxon>Methanobacteriati</taxon>
        <taxon>Methanobacteriota</taxon>
        <taxon>Stenosarchaea group</taxon>
        <taxon>Methanomicrobia</taxon>
        <taxon>Methanosarcinales</taxon>
        <taxon>Methanosarcinaceae</taxon>
        <taxon>Methanosarcina</taxon>
    </lineage>
</organism>
<evidence type="ECO:0000256" key="3">
    <source>
        <dbReference type="ARBA" id="ARBA00022741"/>
    </source>
</evidence>
<dbReference type="GO" id="GO:0042626">
    <property type="term" value="F:ATPase-coupled transmembrane transporter activity"/>
    <property type="evidence" value="ECO:0000318"/>
    <property type="project" value="GO_Central"/>
</dbReference>
<feature type="domain" description="ABC transporter" evidence="11">
    <location>
        <begin position="37"/>
        <end position="271"/>
    </location>
</feature>
<evidence type="ECO:0000256" key="10">
    <source>
        <dbReference type="SAM" id="MobiDB-lite"/>
    </source>
</evidence>
<evidence type="ECO:0000256" key="4">
    <source>
        <dbReference type="ARBA" id="ARBA00022840"/>
    </source>
</evidence>
<dbReference type="EnsemblBacteria" id="AAM06820">
    <property type="protein sequence ID" value="AAM06820"/>
    <property type="gene ID" value="MA_3453"/>
</dbReference>
<keyword evidence="3" id="KW-0547">Nucleotide-binding</keyword>
<dbReference type="InterPro" id="IPR027417">
    <property type="entry name" value="P-loop_NTPase"/>
</dbReference>
<protein>
    <recommendedName>
        <fullName evidence="8">Cobalamin import ATP-binding protein BtuD</fullName>
        <ecNumber evidence="7">7.6.2.8</ecNumber>
    </recommendedName>
    <alternativeName>
        <fullName evidence="9">Vitamin B12-transporting ATPase</fullName>
    </alternativeName>
</protein>
<dbReference type="GO" id="GO:0005524">
    <property type="term" value="F:ATP binding"/>
    <property type="evidence" value="ECO:0007669"/>
    <property type="project" value="UniProtKB-KW"/>
</dbReference>
<dbReference type="EMBL" id="AE010299">
    <property type="protein sequence ID" value="AAM06820.1"/>
    <property type="molecule type" value="Genomic_DNA"/>
</dbReference>
<dbReference type="PROSITE" id="PS50893">
    <property type="entry name" value="ABC_TRANSPORTER_2"/>
    <property type="match status" value="1"/>
</dbReference>
<dbReference type="Proteomes" id="UP000002487">
    <property type="component" value="Chromosome"/>
</dbReference>
<evidence type="ECO:0000256" key="6">
    <source>
        <dbReference type="ARBA" id="ARBA00058960"/>
    </source>
</evidence>
<dbReference type="InterPro" id="IPR050153">
    <property type="entry name" value="Metal_Ion_Import_ABC"/>
</dbReference>
<evidence type="ECO:0000256" key="2">
    <source>
        <dbReference type="ARBA" id="ARBA00022448"/>
    </source>
</evidence>
<comment type="similarity">
    <text evidence="1">Belongs to the ABC transporter superfamily.</text>
</comment>
<comment type="catalytic activity">
    <reaction evidence="5">
        <text>an R-cob(III)alamin(out) + ATP + H2O = an R-cob(III)alamin(in) + ADP + phosphate + H(+)</text>
        <dbReference type="Rhea" id="RHEA:17873"/>
        <dbReference type="ChEBI" id="CHEBI:15377"/>
        <dbReference type="ChEBI" id="CHEBI:15378"/>
        <dbReference type="ChEBI" id="CHEBI:30616"/>
        <dbReference type="ChEBI" id="CHEBI:43474"/>
        <dbReference type="ChEBI" id="CHEBI:140785"/>
        <dbReference type="ChEBI" id="CHEBI:456216"/>
        <dbReference type="EC" id="7.6.2.8"/>
    </reaction>
</comment>
<dbReference type="STRING" id="188937.MA_3453"/>
<dbReference type="HOGENOM" id="CLU_000604_1_11_2"/>
<feature type="region of interest" description="Disordered" evidence="10">
    <location>
        <begin position="1"/>
        <end position="25"/>
    </location>
</feature>